<keyword evidence="6 8" id="KW-0788">Thiol protease</keyword>
<dbReference type="GO" id="GO:0006511">
    <property type="term" value="P:ubiquitin-dependent protein catabolic process"/>
    <property type="evidence" value="ECO:0007669"/>
    <property type="project" value="UniProtKB-UniRule"/>
</dbReference>
<accession>A0A165NAJ6</accession>
<evidence type="ECO:0000256" key="6">
    <source>
        <dbReference type="ARBA" id="ARBA00022807"/>
    </source>
</evidence>
<evidence type="ECO:0000313" key="11">
    <source>
        <dbReference type="Proteomes" id="UP000077266"/>
    </source>
</evidence>
<dbReference type="SUPFAM" id="SSF54001">
    <property type="entry name" value="Cysteine proteinases"/>
    <property type="match status" value="1"/>
</dbReference>
<dbReference type="GO" id="GO:0004843">
    <property type="term" value="F:cysteine-type deubiquitinase activity"/>
    <property type="evidence" value="ECO:0007669"/>
    <property type="project" value="UniProtKB-EC"/>
</dbReference>
<dbReference type="InterPro" id="IPR001578">
    <property type="entry name" value="Peptidase_C12_UCH"/>
</dbReference>
<dbReference type="GO" id="GO:0016579">
    <property type="term" value="P:protein deubiquitination"/>
    <property type="evidence" value="ECO:0007669"/>
    <property type="project" value="TreeGrafter"/>
</dbReference>
<dbReference type="InParanoid" id="A0A165NAJ6"/>
<dbReference type="STRING" id="1314781.A0A165NAJ6"/>
<feature type="domain" description="UCH catalytic" evidence="9">
    <location>
        <begin position="11"/>
        <end position="225"/>
    </location>
</feature>
<gene>
    <name evidence="10" type="ORF">EXIGLDRAFT_721248</name>
</gene>
<evidence type="ECO:0000256" key="3">
    <source>
        <dbReference type="ARBA" id="ARBA00022670"/>
    </source>
</evidence>
<dbReference type="AlphaFoldDB" id="A0A165NAJ6"/>
<organism evidence="10 11">
    <name type="scientific">Exidia glandulosa HHB12029</name>
    <dbReference type="NCBI Taxonomy" id="1314781"/>
    <lineage>
        <taxon>Eukaryota</taxon>
        <taxon>Fungi</taxon>
        <taxon>Dikarya</taxon>
        <taxon>Basidiomycota</taxon>
        <taxon>Agaricomycotina</taxon>
        <taxon>Agaricomycetes</taxon>
        <taxon>Auriculariales</taxon>
        <taxon>Exidiaceae</taxon>
        <taxon>Exidia</taxon>
    </lineage>
</organism>
<evidence type="ECO:0000256" key="8">
    <source>
        <dbReference type="RuleBase" id="RU361215"/>
    </source>
</evidence>
<evidence type="ECO:0000256" key="5">
    <source>
        <dbReference type="ARBA" id="ARBA00022801"/>
    </source>
</evidence>
<name>A0A165NAJ6_EXIGL</name>
<evidence type="ECO:0000313" key="10">
    <source>
        <dbReference type="EMBL" id="KZW00462.1"/>
    </source>
</evidence>
<keyword evidence="4 8" id="KW-0833">Ubl conjugation pathway</keyword>
<dbReference type="EC" id="3.4.19.12" evidence="8"/>
<dbReference type="GO" id="GO:0005737">
    <property type="term" value="C:cytoplasm"/>
    <property type="evidence" value="ECO:0007669"/>
    <property type="project" value="TreeGrafter"/>
</dbReference>
<evidence type="ECO:0000256" key="4">
    <source>
        <dbReference type="ARBA" id="ARBA00022786"/>
    </source>
</evidence>
<dbReference type="OrthoDB" id="427186at2759"/>
<dbReference type="PROSITE" id="PS52048">
    <property type="entry name" value="UCH_DOMAIN"/>
    <property type="match status" value="1"/>
</dbReference>
<proteinExistence type="inferred from homology"/>
<dbReference type="EMBL" id="KV425900">
    <property type="protein sequence ID" value="KZW00462.1"/>
    <property type="molecule type" value="Genomic_DNA"/>
</dbReference>
<dbReference type="InterPro" id="IPR036959">
    <property type="entry name" value="Peptidase_C12_UCH_sf"/>
</dbReference>
<dbReference type="PANTHER" id="PTHR10589">
    <property type="entry name" value="UBIQUITIN CARBOXYL-TERMINAL HYDROLASE"/>
    <property type="match status" value="1"/>
</dbReference>
<dbReference type="PRINTS" id="PR00707">
    <property type="entry name" value="UBCTHYDRLASE"/>
</dbReference>
<keyword evidence="5 8" id="KW-0378">Hydrolase</keyword>
<reference evidence="10 11" key="1">
    <citation type="journal article" date="2016" name="Mol. Biol. Evol.">
        <title>Comparative Genomics of Early-Diverging Mushroom-Forming Fungi Provides Insights into the Origins of Lignocellulose Decay Capabilities.</title>
        <authorList>
            <person name="Nagy L.G."/>
            <person name="Riley R."/>
            <person name="Tritt A."/>
            <person name="Adam C."/>
            <person name="Daum C."/>
            <person name="Floudas D."/>
            <person name="Sun H."/>
            <person name="Yadav J.S."/>
            <person name="Pangilinan J."/>
            <person name="Larsson K.H."/>
            <person name="Matsuura K."/>
            <person name="Barry K."/>
            <person name="Labutti K."/>
            <person name="Kuo R."/>
            <person name="Ohm R.A."/>
            <person name="Bhattacharya S.S."/>
            <person name="Shirouzu T."/>
            <person name="Yoshinaga Y."/>
            <person name="Martin F.M."/>
            <person name="Grigoriev I.V."/>
            <person name="Hibbett D.S."/>
        </authorList>
    </citation>
    <scope>NUCLEOTIDE SEQUENCE [LARGE SCALE GENOMIC DNA]</scope>
    <source>
        <strain evidence="10 11">HHB12029</strain>
    </source>
</reference>
<dbReference type="Gene3D" id="3.40.532.10">
    <property type="entry name" value="Peptidase C12, ubiquitin carboxyl-terminal hydrolase"/>
    <property type="match status" value="1"/>
</dbReference>
<evidence type="ECO:0000256" key="7">
    <source>
        <dbReference type="PROSITE-ProRule" id="PRU01393"/>
    </source>
</evidence>
<comment type="caution">
    <text evidence="7">Lacks conserved residue(s) required for the propagation of feature annotation.</text>
</comment>
<sequence>MSSPESETQRKAIPLESNPQSFNGLASQFGLDVDSVCFHDVLGFDDELLALVPQPILACVLLYPVDKETMYRKQKVEGSVDRTALVHFRQRVMNQCGTMALLHSLANTPNLPFRDGPIKTLFEECKGLPMDEAAEKLDIVDISAAHTAAALSGQSETPPDDVHPDGGFSAFVSQNGQLVELDGWNDAPLLHGPIQRDLIHSVLEVVKEIAESKQDIRFTVLALAPATQ</sequence>
<keyword evidence="11" id="KW-1185">Reference proteome</keyword>
<dbReference type="PANTHER" id="PTHR10589:SF17">
    <property type="entry name" value="UBIQUITIN CARBOXYL-TERMINAL HYDROLASE"/>
    <property type="match status" value="1"/>
</dbReference>
<keyword evidence="3 8" id="KW-0645">Protease</keyword>
<evidence type="ECO:0000256" key="2">
    <source>
        <dbReference type="ARBA" id="ARBA00009326"/>
    </source>
</evidence>
<dbReference type="Proteomes" id="UP000077266">
    <property type="component" value="Unassembled WGS sequence"/>
</dbReference>
<comment type="similarity">
    <text evidence="2 7 8">Belongs to the peptidase C12 family.</text>
</comment>
<dbReference type="Pfam" id="PF01088">
    <property type="entry name" value="Peptidase_C12"/>
    <property type="match status" value="1"/>
</dbReference>
<comment type="catalytic activity">
    <reaction evidence="1 8">
        <text>Thiol-dependent hydrolysis of ester, thioester, amide, peptide and isopeptide bonds formed by the C-terminal Gly of ubiquitin (a 76-residue protein attached to proteins as an intracellular targeting signal).</text>
        <dbReference type="EC" id="3.4.19.12"/>
    </reaction>
</comment>
<protein>
    <recommendedName>
        <fullName evidence="8">Ubiquitin carboxyl-terminal hydrolase</fullName>
        <ecNumber evidence="8">3.4.19.12</ecNumber>
    </recommendedName>
</protein>
<evidence type="ECO:0000256" key="1">
    <source>
        <dbReference type="ARBA" id="ARBA00000707"/>
    </source>
</evidence>
<evidence type="ECO:0000259" key="9">
    <source>
        <dbReference type="PROSITE" id="PS52048"/>
    </source>
</evidence>
<dbReference type="InterPro" id="IPR038765">
    <property type="entry name" value="Papain-like_cys_pep_sf"/>
</dbReference>